<evidence type="ECO:0000313" key="7">
    <source>
        <dbReference type="Proteomes" id="UP000019364"/>
    </source>
</evidence>
<dbReference type="Pfam" id="PF00440">
    <property type="entry name" value="TetR_N"/>
    <property type="match status" value="1"/>
</dbReference>
<feature type="domain" description="HTH tetR-type" evidence="5">
    <location>
        <begin position="6"/>
        <end position="66"/>
    </location>
</feature>
<keyword evidence="7" id="KW-1185">Reference proteome</keyword>
<keyword evidence="2 4" id="KW-0238">DNA-binding</keyword>
<keyword evidence="1" id="KW-0805">Transcription regulation</keyword>
<dbReference type="AlphaFoldDB" id="W7Z734"/>
<dbReference type="STRING" id="1236976.JCM16418_4268"/>
<dbReference type="InterPro" id="IPR009057">
    <property type="entry name" value="Homeodomain-like_sf"/>
</dbReference>
<evidence type="ECO:0000256" key="2">
    <source>
        <dbReference type="ARBA" id="ARBA00023125"/>
    </source>
</evidence>
<dbReference type="SUPFAM" id="SSF46689">
    <property type="entry name" value="Homeodomain-like"/>
    <property type="match status" value="1"/>
</dbReference>
<dbReference type="PROSITE" id="PS50977">
    <property type="entry name" value="HTH_TETR_2"/>
    <property type="match status" value="1"/>
</dbReference>
<evidence type="ECO:0000259" key="5">
    <source>
        <dbReference type="PROSITE" id="PS50977"/>
    </source>
</evidence>
<dbReference type="RefSeq" id="WP_036652233.1">
    <property type="nucleotide sequence ID" value="NZ_BAVZ01000018.1"/>
</dbReference>
<reference evidence="6 7" key="1">
    <citation type="journal article" date="2014" name="Genome Announc.">
        <title>Draft Genome Sequence of Paenibacillus pini JCM 16418T, Isolated from the Rhizosphere of Pine Tree.</title>
        <authorList>
            <person name="Yuki M."/>
            <person name="Oshima K."/>
            <person name="Suda W."/>
            <person name="Oshida Y."/>
            <person name="Kitamura K."/>
            <person name="Iida Y."/>
            <person name="Hattori M."/>
            <person name="Ohkuma M."/>
        </authorList>
    </citation>
    <scope>NUCLEOTIDE SEQUENCE [LARGE SCALE GENOMIC DNA]</scope>
    <source>
        <strain evidence="6 7">JCM 16418</strain>
    </source>
</reference>
<dbReference type="InterPro" id="IPR036271">
    <property type="entry name" value="Tet_transcr_reg_TetR-rel_C_sf"/>
</dbReference>
<feature type="DNA-binding region" description="H-T-H motif" evidence="4">
    <location>
        <begin position="29"/>
        <end position="48"/>
    </location>
</feature>
<organism evidence="6 7">
    <name type="scientific">Paenibacillus pini JCM 16418</name>
    <dbReference type="NCBI Taxonomy" id="1236976"/>
    <lineage>
        <taxon>Bacteria</taxon>
        <taxon>Bacillati</taxon>
        <taxon>Bacillota</taxon>
        <taxon>Bacilli</taxon>
        <taxon>Bacillales</taxon>
        <taxon>Paenibacillaceae</taxon>
        <taxon>Paenibacillus</taxon>
    </lineage>
</organism>
<sequence length="197" mass="22310">MGRHKEFDEGLAVEQALELFWAKGYESTSIQDLCDHMGIHRGSLYDTFGDKKALFIRCLDRFRQITDDDMYSILSKNTTDPKQQLKQFFEAVIDNSMNNASLNRGCFFANTTLGAVAREPEVASRVEAHYDFTEQVYYQFVIRAQQSGHLKKGLSPREVARFLVNTKQGLSVLANTATERGVLEDACHVAMAILETE</sequence>
<keyword evidence="3" id="KW-0804">Transcription</keyword>
<proteinExistence type="predicted"/>
<dbReference type="eggNOG" id="COG1309">
    <property type="taxonomic scope" value="Bacteria"/>
</dbReference>
<dbReference type="Proteomes" id="UP000019364">
    <property type="component" value="Unassembled WGS sequence"/>
</dbReference>
<gene>
    <name evidence="6" type="ORF">JCM16418_4268</name>
</gene>
<dbReference type="Gene3D" id="1.10.10.60">
    <property type="entry name" value="Homeodomain-like"/>
    <property type="match status" value="1"/>
</dbReference>
<name>W7Z734_9BACL</name>
<dbReference type="Pfam" id="PF16925">
    <property type="entry name" value="TetR_C_13"/>
    <property type="match status" value="1"/>
</dbReference>
<dbReference type="GO" id="GO:0003677">
    <property type="term" value="F:DNA binding"/>
    <property type="evidence" value="ECO:0007669"/>
    <property type="project" value="UniProtKB-UniRule"/>
</dbReference>
<dbReference type="Gene3D" id="1.10.357.10">
    <property type="entry name" value="Tetracycline Repressor, domain 2"/>
    <property type="match status" value="1"/>
</dbReference>
<evidence type="ECO:0000256" key="4">
    <source>
        <dbReference type="PROSITE-ProRule" id="PRU00335"/>
    </source>
</evidence>
<protein>
    <submittedName>
        <fullName evidence="6">Transcriptional regulator</fullName>
    </submittedName>
</protein>
<comment type="caution">
    <text evidence="6">The sequence shown here is derived from an EMBL/GenBank/DDBJ whole genome shotgun (WGS) entry which is preliminary data.</text>
</comment>
<dbReference type="PANTHER" id="PTHR47506">
    <property type="entry name" value="TRANSCRIPTIONAL REGULATORY PROTEIN"/>
    <property type="match status" value="1"/>
</dbReference>
<evidence type="ECO:0000256" key="1">
    <source>
        <dbReference type="ARBA" id="ARBA00023015"/>
    </source>
</evidence>
<dbReference type="SUPFAM" id="SSF48498">
    <property type="entry name" value="Tetracyclin repressor-like, C-terminal domain"/>
    <property type="match status" value="1"/>
</dbReference>
<dbReference type="EMBL" id="BAVZ01000018">
    <property type="protein sequence ID" value="GAF10094.1"/>
    <property type="molecule type" value="Genomic_DNA"/>
</dbReference>
<evidence type="ECO:0000256" key="3">
    <source>
        <dbReference type="ARBA" id="ARBA00023163"/>
    </source>
</evidence>
<accession>W7Z734</accession>
<dbReference type="InterPro" id="IPR011075">
    <property type="entry name" value="TetR_C"/>
</dbReference>
<evidence type="ECO:0000313" key="6">
    <source>
        <dbReference type="EMBL" id="GAF10094.1"/>
    </source>
</evidence>
<dbReference type="OrthoDB" id="9795242at2"/>
<dbReference type="PANTHER" id="PTHR47506:SF1">
    <property type="entry name" value="HTH-TYPE TRANSCRIPTIONAL REGULATOR YJDC"/>
    <property type="match status" value="1"/>
</dbReference>
<dbReference type="InterPro" id="IPR001647">
    <property type="entry name" value="HTH_TetR"/>
</dbReference>